<organism evidence="1 2">
    <name type="scientific">Vibrio ishigakensis</name>
    <dbReference type="NCBI Taxonomy" id="1481914"/>
    <lineage>
        <taxon>Bacteria</taxon>
        <taxon>Pseudomonadati</taxon>
        <taxon>Pseudomonadota</taxon>
        <taxon>Gammaproteobacteria</taxon>
        <taxon>Vibrionales</taxon>
        <taxon>Vibrionaceae</taxon>
        <taxon>Vibrio</taxon>
    </lineage>
</organism>
<comment type="caution">
    <text evidence="1">The sequence shown here is derived from an EMBL/GenBank/DDBJ whole genome shotgun (WGS) entry which is preliminary data.</text>
</comment>
<gene>
    <name evidence="1" type="ORF">JCM19232_4553</name>
</gene>
<sequence length="159" mass="16918">MSIRKISKAKLATLALATVSCAGMAATPVSIKYTINRAENVKKNNAMVLPYFFSSDTMGFNLGVGGVVQGIGQDQMAMGATGWGGAESYGFSGGIWNYRPSFSNRTFFSIAGMYATFLSSVPIQETNQHLPQMVSHCRVAVVLAKTSLSRVTAFPTGSI</sequence>
<name>A0A0B8P965_9VIBR</name>
<protein>
    <submittedName>
        <fullName evidence="1">Uncharacterized protein</fullName>
    </submittedName>
</protein>
<evidence type="ECO:0000313" key="2">
    <source>
        <dbReference type="Proteomes" id="UP000031670"/>
    </source>
</evidence>
<evidence type="ECO:0000313" key="1">
    <source>
        <dbReference type="EMBL" id="GAM62876.1"/>
    </source>
</evidence>
<proteinExistence type="predicted"/>
<dbReference type="PROSITE" id="PS51257">
    <property type="entry name" value="PROKAR_LIPOPROTEIN"/>
    <property type="match status" value="1"/>
</dbReference>
<dbReference type="Proteomes" id="UP000031670">
    <property type="component" value="Unassembled WGS sequence"/>
</dbReference>
<dbReference type="AlphaFoldDB" id="A0A0B8P965"/>
<reference evidence="1 2" key="1">
    <citation type="submission" date="2015-01" db="EMBL/GenBank/DDBJ databases">
        <title>Vibrio sp. C5 JCM 19232 whole genome shotgun sequence.</title>
        <authorList>
            <person name="Sawabe T."/>
            <person name="Meirelles P."/>
            <person name="Feng G."/>
            <person name="Sayaka M."/>
            <person name="Hattori M."/>
            <person name="Ohkuma M."/>
        </authorList>
    </citation>
    <scope>NUCLEOTIDE SEQUENCE [LARGE SCALE GENOMIC DNA]</scope>
    <source>
        <strain evidence="1 2">JCM19232</strain>
    </source>
</reference>
<accession>A0A0B8P965</accession>
<dbReference type="EMBL" id="BBSA01000007">
    <property type="protein sequence ID" value="GAM62876.1"/>
    <property type="molecule type" value="Genomic_DNA"/>
</dbReference>
<reference evidence="1 2" key="2">
    <citation type="submission" date="2015-01" db="EMBL/GenBank/DDBJ databases">
        <authorList>
            <consortium name="NBRP consortium"/>
            <person name="Sawabe T."/>
            <person name="Meirelles P."/>
            <person name="Feng G."/>
            <person name="Sayaka M."/>
            <person name="Hattori M."/>
            <person name="Ohkuma M."/>
        </authorList>
    </citation>
    <scope>NUCLEOTIDE SEQUENCE [LARGE SCALE GENOMIC DNA]</scope>
    <source>
        <strain evidence="1 2">JCM19232</strain>
    </source>
</reference>